<accession>A0A8B9H7F7</accession>
<evidence type="ECO:0008006" key="6">
    <source>
        <dbReference type="Google" id="ProtNLM"/>
    </source>
</evidence>
<dbReference type="Pfam" id="PF12796">
    <property type="entry name" value="Ank_2"/>
    <property type="match status" value="1"/>
</dbReference>
<dbReference type="PANTHER" id="PTHR24129:SF0">
    <property type="entry name" value="ANKYCORBIN"/>
    <property type="match status" value="1"/>
</dbReference>
<dbReference type="Gene3D" id="1.25.40.20">
    <property type="entry name" value="Ankyrin repeat-containing domain"/>
    <property type="match status" value="1"/>
</dbReference>
<dbReference type="PROSITE" id="PS50297">
    <property type="entry name" value="ANK_REP_REGION"/>
    <property type="match status" value="3"/>
</dbReference>
<evidence type="ECO:0000313" key="5">
    <source>
        <dbReference type="Proteomes" id="UP000694621"/>
    </source>
</evidence>
<dbReference type="InterPro" id="IPR042420">
    <property type="entry name" value="RAI14/UACA"/>
</dbReference>
<evidence type="ECO:0000256" key="1">
    <source>
        <dbReference type="ARBA" id="ARBA00022737"/>
    </source>
</evidence>
<dbReference type="InterPro" id="IPR002110">
    <property type="entry name" value="Ankyrin_rpt"/>
</dbReference>
<organism evidence="4 5">
    <name type="scientific">Astyanax mexicanus</name>
    <name type="common">Blind cave fish</name>
    <name type="synonym">Astyanax fasciatus mexicanus</name>
    <dbReference type="NCBI Taxonomy" id="7994"/>
    <lineage>
        <taxon>Eukaryota</taxon>
        <taxon>Metazoa</taxon>
        <taxon>Chordata</taxon>
        <taxon>Craniata</taxon>
        <taxon>Vertebrata</taxon>
        <taxon>Euteleostomi</taxon>
        <taxon>Actinopterygii</taxon>
        <taxon>Neopterygii</taxon>
        <taxon>Teleostei</taxon>
        <taxon>Ostariophysi</taxon>
        <taxon>Characiformes</taxon>
        <taxon>Characoidei</taxon>
        <taxon>Acestrorhamphidae</taxon>
        <taxon>Acestrorhamphinae</taxon>
        <taxon>Astyanax</taxon>
    </lineage>
</organism>
<proteinExistence type="predicted"/>
<dbReference type="Proteomes" id="UP000694621">
    <property type="component" value="Unplaced"/>
</dbReference>
<evidence type="ECO:0000256" key="3">
    <source>
        <dbReference type="PROSITE-ProRule" id="PRU00023"/>
    </source>
</evidence>
<feature type="repeat" description="ANK" evidence="3">
    <location>
        <begin position="52"/>
        <end position="84"/>
    </location>
</feature>
<sequence>MKSLKAKFRKTDAHEWSKNDERLLSAVEHGETDKLASLLSKKGTSATKLDSEGKSALHVAAARGQAECLAVILAHGADVSVVDASGFSALHLAAKNNHQDCAKRLIQSKCVVDALDGAGRTALHHAAASGNSVIVQLLCENKSPVNLKDAVSTKFRLVSYFYLFIWFKKLKI</sequence>
<feature type="repeat" description="ANK" evidence="3">
    <location>
        <begin position="118"/>
        <end position="150"/>
    </location>
</feature>
<evidence type="ECO:0000313" key="4">
    <source>
        <dbReference type="Ensembl" id="ENSAMXP00005007355.1"/>
    </source>
</evidence>
<dbReference type="InterPro" id="IPR036770">
    <property type="entry name" value="Ankyrin_rpt-contain_sf"/>
</dbReference>
<dbReference type="AlphaFoldDB" id="A0A8B9H7F7"/>
<dbReference type="GO" id="GO:0003779">
    <property type="term" value="F:actin binding"/>
    <property type="evidence" value="ECO:0007669"/>
    <property type="project" value="InterPro"/>
</dbReference>
<dbReference type="SUPFAM" id="SSF48403">
    <property type="entry name" value="Ankyrin repeat"/>
    <property type="match status" value="1"/>
</dbReference>
<name>A0A8B9H7F7_ASTMX</name>
<dbReference type="PROSITE" id="PS50088">
    <property type="entry name" value="ANK_REPEAT"/>
    <property type="match status" value="3"/>
</dbReference>
<keyword evidence="2" id="KW-0175">Coiled coil</keyword>
<evidence type="ECO:0000256" key="2">
    <source>
        <dbReference type="ARBA" id="ARBA00023054"/>
    </source>
</evidence>
<reference evidence="4" key="1">
    <citation type="submission" date="2025-08" db="UniProtKB">
        <authorList>
            <consortium name="Ensembl"/>
        </authorList>
    </citation>
    <scope>IDENTIFICATION</scope>
</reference>
<dbReference type="SMART" id="SM00248">
    <property type="entry name" value="ANK"/>
    <property type="match status" value="3"/>
</dbReference>
<dbReference type="PANTHER" id="PTHR24129">
    <property type="entry name" value="ANKYCORBIN"/>
    <property type="match status" value="1"/>
</dbReference>
<dbReference type="Ensembl" id="ENSAMXT00005008297.1">
    <property type="protein sequence ID" value="ENSAMXP00005007355.1"/>
    <property type="gene ID" value="ENSAMXG00005004402.1"/>
</dbReference>
<feature type="repeat" description="ANK" evidence="3">
    <location>
        <begin position="85"/>
        <end position="117"/>
    </location>
</feature>
<dbReference type="Pfam" id="PF00023">
    <property type="entry name" value="Ank"/>
    <property type="match status" value="1"/>
</dbReference>
<keyword evidence="3" id="KW-0040">ANK repeat</keyword>
<keyword evidence="1" id="KW-0677">Repeat</keyword>
<protein>
    <recommendedName>
        <fullName evidence="6">Ankyrin repeat domain 24</fullName>
    </recommendedName>
</protein>